<evidence type="ECO:0000313" key="2">
    <source>
        <dbReference type="Proteomes" id="UP000613740"/>
    </source>
</evidence>
<keyword evidence="2" id="KW-1185">Reference proteome</keyword>
<comment type="caution">
    <text evidence="1">The sequence shown here is derived from an EMBL/GenBank/DDBJ whole genome shotgun (WGS) entry which is preliminary data.</text>
</comment>
<proteinExistence type="predicted"/>
<organism evidence="1 2">
    <name type="scientific">Chlamydomonas schloesseri</name>
    <dbReference type="NCBI Taxonomy" id="2026947"/>
    <lineage>
        <taxon>Eukaryota</taxon>
        <taxon>Viridiplantae</taxon>
        <taxon>Chlorophyta</taxon>
        <taxon>core chlorophytes</taxon>
        <taxon>Chlorophyceae</taxon>
        <taxon>CS clade</taxon>
        <taxon>Chlamydomonadales</taxon>
        <taxon>Chlamydomonadaceae</taxon>
        <taxon>Chlamydomonas</taxon>
    </lineage>
</organism>
<evidence type="ECO:0000313" key="1">
    <source>
        <dbReference type="EMBL" id="KAG2438968.1"/>
    </source>
</evidence>
<protein>
    <submittedName>
        <fullName evidence="1">Uncharacterized protein</fullName>
    </submittedName>
</protein>
<sequence length="266" mass="30807">MADVGPVLFVGDSVTRYQYMTLIHFLASGKYQHPFDGRESLSDALRHRPTKLHNQYDMLWVHAKNQISEHSTGGSPGLNYQHNRSAHLERAHLALRLHIDPSRKAHLYYGYVGSGVFEMQEAIDWAMNQRQDWRYLILNVCAHYTKDYTEAISRDVIAVVEWARQRYGDAFDKAGTQLVWKSCTTPQEKVRDLLDVEERKIAQYATATGLRIYDTRSVAKAATDQHLVTTWSAKEVHYLQFMYEQWNDLLLNILCPAAHAGFKEYR</sequence>
<reference evidence="1" key="1">
    <citation type="journal article" date="2020" name="bioRxiv">
        <title>Comparative genomics of Chlamydomonas.</title>
        <authorList>
            <person name="Craig R.J."/>
            <person name="Hasan A.R."/>
            <person name="Ness R.W."/>
            <person name="Keightley P.D."/>
        </authorList>
    </citation>
    <scope>NUCLEOTIDE SEQUENCE</scope>
    <source>
        <strain evidence="1">CCAP 11/173</strain>
    </source>
</reference>
<dbReference type="Proteomes" id="UP000613740">
    <property type="component" value="Unassembled WGS sequence"/>
</dbReference>
<accession>A0A835T565</accession>
<dbReference type="OrthoDB" id="413579at2759"/>
<gene>
    <name evidence="1" type="ORF">HYH02_010760</name>
</gene>
<dbReference type="AlphaFoldDB" id="A0A835T565"/>
<dbReference type="EMBL" id="JAEHOD010000042">
    <property type="protein sequence ID" value="KAG2438968.1"/>
    <property type="molecule type" value="Genomic_DNA"/>
</dbReference>
<name>A0A835T565_9CHLO</name>